<feature type="signal peptide" evidence="1">
    <location>
        <begin position="1"/>
        <end position="19"/>
    </location>
</feature>
<keyword evidence="1" id="KW-0732">Signal</keyword>
<dbReference type="EMBL" id="CCKQ01012710">
    <property type="protein sequence ID" value="CDW84335.1"/>
    <property type="molecule type" value="Genomic_DNA"/>
</dbReference>
<evidence type="ECO:0000313" key="3">
    <source>
        <dbReference type="Proteomes" id="UP000039865"/>
    </source>
</evidence>
<proteinExistence type="predicted"/>
<feature type="chain" id="PRO_5001729538" evidence="1">
    <location>
        <begin position="20"/>
        <end position="350"/>
    </location>
</feature>
<keyword evidence="3" id="KW-1185">Reference proteome</keyword>
<dbReference type="InParanoid" id="A0A078APN1"/>
<name>A0A078APN1_STYLE</name>
<evidence type="ECO:0000256" key="1">
    <source>
        <dbReference type="SAM" id="SignalP"/>
    </source>
</evidence>
<dbReference type="OrthoDB" id="187102at2759"/>
<dbReference type="Proteomes" id="UP000039865">
    <property type="component" value="Unassembled WGS sequence"/>
</dbReference>
<gene>
    <name evidence="2" type="primary">Contig806.g876</name>
    <name evidence="2" type="ORF">STYLEM_13395</name>
</gene>
<dbReference type="OMA" id="DMNTHIP"/>
<reference evidence="2 3" key="1">
    <citation type="submission" date="2014-06" db="EMBL/GenBank/DDBJ databases">
        <authorList>
            <person name="Swart Estienne"/>
        </authorList>
    </citation>
    <scope>NUCLEOTIDE SEQUENCE [LARGE SCALE GENOMIC DNA]</scope>
    <source>
        <strain evidence="2 3">130c</strain>
    </source>
</reference>
<sequence length="350" mass="38985">MRKFAVTLMISAFVAIGSAAELWEKSGTNYESLTAAEKQAQLWEQVTSNPKSNDWFPAYELGGLFVEGMSSTLKWVGDTFENGWLGVRSKYIHTVGNTAQVKYTPVSNSEGYTGIFASGADHGLIRLSAAKQFDKTKSTAAEAYDNFTPGFGLKFLRDGVPSGNLVAMYGVNGFDSWNFFKMDFSNHIPDAQGLALTLVAKKFATATPFVQYVGLSDIATYDQHGKKTDSPKFPFQLVFEPTLKNKFSDDFTEDFQDQLASIPANTLLYKVYSLATPSSSKVHIGDLTIKSQLVRSYFGDRYLFFKHQDIQEDLVFKPEWKSDLKVHSSRCPFSMVKEAAKELAKTVLKL</sequence>
<evidence type="ECO:0000313" key="2">
    <source>
        <dbReference type="EMBL" id="CDW84335.1"/>
    </source>
</evidence>
<accession>A0A078APN1</accession>
<protein>
    <submittedName>
        <fullName evidence="2">Uncharacterized protein</fullName>
    </submittedName>
</protein>
<dbReference type="AlphaFoldDB" id="A0A078APN1"/>
<organism evidence="2 3">
    <name type="scientific">Stylonychia lemnae</name>
    <name type="common">Ciliate</name>
    <dbReference type="NCBI Taxonomy" id="5949"/>
    <lineage>
        <taxon>Eukaryota</taxon>
        <taxon>Sar</taxon>
        <taxon>Alveolata</taxon>
        <taxon>Ciliophora</taxon>
        <taxon>Intramacronucleata</taxon>
        <taxon>Spirotrichea</taxon>
        <taxon>Stichotrichia</taxon>
        <taxon>Sporadotrichida</taxon>
        <taxon>Oxytrichidae</taxon>
        <taxon>Stylonychinae</taxon>
        <taxon>Stylonychia</taxon>
    </lineage>
</organism>